<dbReference type="InterPro" id="IPR011324">
    <property type="entry name" value="Cytotoxic_necrot_fac-like_cat"/>
</dbReference>
<dbReference type="AlphaFoldDB" id="X0V4W1"/>
<keyword evidence="2" id="KW-0378">Hydrolase</keyword>
<accession>X0V4W1</accession>
<proteinExistence type="predicted"/>
<sequence length="107" mass="11439">MSLRVLGISEIQVSKTPGDILITYSLGSCIGLTIYDPVVKIGGMIHYMLPLSKIAPDKARAKPGMFADTGIPLLLKKALELGAAKDRLIVKAVGGSQLMDQNKVFNI</sequence>
<evidence type="ECO:0000256" key="2">
    <source>
        <dbReference type="ARBA" id="ARBA00022801"/>
    </source>
</evidence>
<reference evidence="3" key="1">
    <citation type="journal article" date="2014" name="Front. Microbiol.">
        <title>High frequency of phylogenetically diverse reductive dehalogenase-homologous genes in deep subseafloor sedimentary metagenomes.</title>
        <authorList>
            <person name="Kawai M."/>
            <person name="Futagami T."/>
            <person name="Toyoda A."/>
            <person name="Takaki Y."/>
            <person name="Nishi S."/>
            <person name="Hori S."/>
            <person name="Arai W."/>
            <person name="Tsubouchi T."/>
            <person name="Morono Y."/>
            <person name="Uchiyama I."/>
            <person name="Ito T."/>
            <person name="Fujiyama A."/>
            <person name="Inagaki F."/>
            <person name="Takami H."/>
        </authorList>
    </citation>
    <scope>NUCLEOTIDE SEQUENCE</scope>
    <source>
        <strain evidence="3">Expedition CK06-06</strain>
    </source>
</reference>
<dbReference type="SUPFAM" id="SSF64438">
    <property type="entry name" value="CNF1/YfiH-like putative cysteine hydrolases"/>
    <property type="match status" value="1"/>
</dbReference>
<feature type="non-terminal residue" evidence="3">
    <location>
        <position position="107"/>
    </location>
</feature>
<dbReference type="InterPro" id="IPR005659">
    <property type="entry name" value="Chemorcpt_Glu_NH3ase_CheD"/>
</dbReference>
<comment type="caution">
    <text evidence="3">The sequence shown here is derived from an EMBL/GenBank/DDBJ whole genome shotgun (WGS) entry which is preliminary data.</text>
</comment>
<keyword evidence="1" id="KW-0145">Chemotaxis</keyword>
<evidence type="ECO:0008006" key="4">
    <source>
        <dbReference type="Google" id="ProtNLM"/>
    </source>
</evidence>
<dbReference type="Pfam" id="PF03975">
    <property type="entry name" value="CheD"/>
    <property type="match status" value="1"/>
</dbReference>
<gene>
    <name evidence="3" type="ORF">S01H1_38747</name>
</gene>
<evidence type="ECO:0000313" key="3">
    <source>
        <dbReference type="EMBL" id="GAG07508.1"/>
    </source>
</evidence>
<dbReference type="PANTHER" id="PTHR35147:SF1">
    <property type="entry name" value="CHEMORECEPTOR GLUTAMINE DEAMIDASE CHED-RELATED"/>
    <property type="match status" value="1"/>
</dbReference>
<dbReference type="GO" id="GO:0050568">
    <property type="term" value="F:protein-glutamine glutaminase activity"/>
    <property type="evidence" value="ECO:0007669"/>
    <property type="project" value="InterPro"/>
</dbReference>
<dbReference type="CDD" id="cd16352">
    <property type="entry name" value="CheD"/>
    <property type="match status" value="1"/>
</dbReference>
<dbReference type="Gene3D" id="3.30.1330.200">
    <property type="match status" value="1"/>
</dbReference>
<evidence type="ECO:0000256" key="1">
    <source>
        <dbReference type="ARBA" id="ARBA00022500"/>
    </source>
</evidence>
<protein>
    <recommendedName>
        <fullName evidence="4">Chemotaxis protein CheD</fullName>
    </recommendedName>
</protein>
<dbReference type="GO" id="GO:0006935">
    <property type="term" value="P:chemotaxis"/>
    <property type="evidence" value="ECO:0007669"/>
    <property type="project" value="UniProtKB-KW"/>
</dbReference>
<dbReference type="InterPro" id="IPR038592">
    <property type="entry name" value="CheD-like_sf"/>
</dbReference>
<dbReference type="EMBL" id="BARS01024406">
    <property type="protein sequence ID" value="GAG07508.1"/>
    <property type="molecule type" value="Genomic_DNA"/>
</dbReference>
<name>X0V4W1_9ZZZZ</name>
<dbReference type="PANTHER" id="PTHR35147">
    <property type="entry name" value="CHEMORECEPTOR GLUTAMINE DEAMIDASE CHED-RELATED"/>
    <property type="match status" value="1"/>
</dbReference>
<organism evidence="3">
    <name type="scientific">marine sediment metagenome</name>
    <dbReference type="NCBI Taxonomy" id="412755"/>
    <lineage>
        <taxon>unclassified sequences</taxon>
        <taxon>metagenomes</taxon>
        <taxon>ecological metagenomes</taxon>
    </lineage>
</organism>